<evidence type="ECO:0000313" key="1">
    <source>
        <dbReference type="EMBL" id="PSR55587.1"/>
    </source>
</evidence>
<gene>
    <name evidence="1" type="ORF">AHMF7605_19785</name>
</gene>
<evidence type="ECO:0000313" key="2">
    <source>
        <dbReference type="Proteomes" id="UP000240357"/>
    </source>
</evidence>
<reference evidence="1 2" key="1">
    <citation type="submission" date="2018-03" db="EMBL/GenBank/DDBJ databases">
        <title>Adhaeribacter sp. HMF7605 Genome sequencing and assembly.</title>
        <authorList>
            <person name="Kang H."/>
            <person name="Kang J."/>
            <person name="Cha I."/>
            <person name="Kim H."/>
            <person name="Joh K."/>
        </authorList>
    </citation>
    <scope>NUCLEOTIDE SEQUENCE [LARGE SCALE GENOMIC DNA]</scope>
    <source>
        <strain evidence="1 2">HMF7605</strain>
    </source>
</reference>
<dbReference type="EMBL" id="PYFT01000001">
    <property type="protein sequence ID" value="PSR55587.1"/>
    <property type="molecule type" value="Genomic_DNA"/>
</dbReference>
<comment type="caution">
    <text evidence="1">The sequence shown here is derived from an EMBL/GenBank/DDBJ whole genome shotgun (WGS) entry which is preliminary data.</text>
</comment>
<dbReference type="AlphaFoldDB" id="A0A2T2YJA7"/>
<organism evidence="1 2">
    <name type="scientific">Adhaeribacter arboris</name>
    <dbReference type="NCBI Taxonomy" id="2072846"/>
    <lineage>
        <taxon>Bacteria</taxon>
        <taxon>Pseudomonadati</taxon>
        <taxon>Bacteroidota</taxon>
        <taxon>Cytophagia</taxon>
        <taxon>Cytophagales</taxon>
        <taxon>Hymenobacteraceae</taxon>
        <taxon>Adhaeribacter</taxon>
    </lineage>
</organism>
<proteinExistence type="predicted"/>
<protein>
    <submittedName>
        <fullName evidence="1">Uncharacterized protein</fullName>
    </submittedName>
</protein>
<accession>A0A2T2YJA7</accession>
<name>A0A2T2YJA7_9BACT</name>
<sequence>MFSPKISLIFFMKSFYDYDVDNPAERQERYATYPALSKFHMALQDELTDDEYQTYYESEKQLVQQKPAVNNLQSQWIN</sequence>
<dbReference type="Proteomes" id="UP000240357">
    <property type="component" value="Unassembled WGS sequence"/>
</dbReference>
<keyword evidence="2" id="KW-1185">Reference proteome</keyword>